<proteinExistence type="predicted"/>
<evidence type="ECO:0000313" key="2">
    <source>
        <dbReference type="Proteomes" id="UP001060085"/>
    </source>
</evidence>
<reference evidence="2" key="1">
    <citation type="journal article" date="2023" name="Nat. Plants">
        <title>Single-cell RNA sequencing provides a high-resolution roadmap for understanding the multicellular compartmentation of specialized metabolism.</title>
        <authorList>
            <person name="Sun S."/>
            <person name="Shen X."/>
            <person name="Li Y."/>
            <person name="Li Y."/>
            <person name="Wang S."/>
            <person name="Li R."/>
            <person name="Zhang H."/>
            <person name="Shen G."/>
            <person name="Guo B."/>
            <person name="Wei J."/>
            <person name="Xu J."/>
            <person name="St-Pierre B."/>
            <person name="Chen S."/>
            <person name="Sun C."/>
        </authorList>
    </citation>
    <scope>NUCLEOTIDE SEQUENCE [LARGE SCALE GENOMIC DNA]</scope>
</reference>
<sequence>MAGEQPVRPKRSFALGLDDCTLSTLARTRYSSLGSTSTATSSATPGSPCIRMVNSLTLGYFLRTPDEFLLMCRLRLIWTQILFILNPVLPYVLSISDFRLMIHAYISRYFFDNTMSLSAVENLGTENLPVNARPMHHYIDELISIVVFPLLTAGSSINQSMGDINEGDEELALFAEQYNKNLVKEFYGNLIEEFGNSESLAYVQVYVRGHVIDFSPANIAHYLSCPHCSDIKGTGLEEEVEFGEVVKVLTGDAGAVWLEINRLNSNLIKMPYRALFRYFYRN</sequence>
<evidence type="ECO:0000313" key="1">
    <source>
        <dbReference type="EMBL" id="KAI5653248.1"/>
    </source>
</evidence>
<keyword evidence="2" id="KW-1185">Reference proteome</keyword>
<gene>
    <name evidence="1" type="ORF">M9H77_30435</name>
</gene>
<dbReference type="EMBL" id="CM044707">
    <property type="protein sequence ID" value="KAI5653248.1"/>
    <property type="molecule type" value="Genomic_DNA"/>
</dbReference>
<comment type="caution">
    <text evidence="1">The sequence shown here is derived from an EMBL/GenBank/DDBJ whole genome shotgun (WGS) entry which is preliminary data.</text>
</comment>
<accession>A0ACB9ZX75</accession>
<protein>
    <submittedName>
        <fullName evidence="1">Uncharacterized protein</fullName>
    </submittedName>
</protein>
<organism evidence="1 2">
    <name type="scientific">Catharanthus roseus</name>
    <name type="common">Madagascar periwinkle</name>
    <name type="synonym">Vinca rosea</name>
    <dbReference type="NCBI Taxonomy" id="4058"/>
    <lineage>
        <taxon>Eukaryota</taxon>
        <taxon>Viridiplantae</taxon>
        <taxon>Streptophyta</taxon>
        <taxon>Embryophyta</taxon>
        <taxon>Tracheophyta</taxon>
        <taxon>Spermatophyta</taxon>
        <taxon>Magnoliopsida</taxon>
        <taxon>eudicotyledons</taxon>
        <taxon>Gunneridae</taxon>
        <taxon>Pentapetalae</taxon>
        <taxon>asterids</taxon>
        <taxon>lamiids</taxon>
        <taxon>Gentianales</taxon>
        <taxon>Apocynaceae</taxon>
        <taxon>Rauvolfioideae</taxon>
        <taxon>Vinceae</taxon>
        <taxon>Catharanthinae</taxon>
        <taxon>Catharanthus</taxon>
    </lineage>
</organism>
<name>A0ACB9ZX75_CATRO</name>
<dbReference type="Proteomes" id="UP001060085">
    <property type="component" value="Linkage Group LG07"/>
</dbReference>